<dbReference type="FunFam" id="3.40.50.150:FF:000009">
    <property type="entry name" value="23S rRNA (Uracil(1939)-C(5))-methyltransferase RlmD"/>
    <property type="match status" value="1"/>
</dbReference>
<feature type="active site" description="Nucleophile" evidence="4">
    <location>
        <position position="409"/>
    </location>
</feature>
<dbReference type="PROSITE" id="PS51687">
    <property type="entry name" value="SAM_MT_RNA_M5U"/>
    <property type="match status" value="1"/>
</dbReference>
<name>R4K3F2_CLOPA</name>
<dbReference type="PANTHER" id="PTHR11061:SF30">
    <property type="entry name" value="TRNA (URACIL(54)-C(5))-METHYLTRANSFERASE"/>
    <property type="match status" value="1"/>
</dbReference>
<dbReference type="InterPro" id="IPR029063">
    <property type="entry name" value="SAM-dependent_MTases_sf"/>
</dbReference>
<sequence length="455" mass="51507">MRRHEEYEFDVVDVEFPGMGIAYSEDRKIYIKGAVPGQKVLGKVKKLKKEYGEAKLIKALNTIEGEVEPKCAHFGVCGGCTHQFINYDKQISLKEKQLLKLFKDAEIDDFIYEGIGRSPKEFEYRNKMEFSFGDMEKGGEITLGMHMKNKAFGIINVHECALVHRDFRRILDTIVNYFRDKESTYYKIMKREGYLRNLVIRRTEHTGEILVNLVTTSQGSFDKEEVVKLLLSLDLEANIVGILHTTNDSFSDVVAADKIDILYGRDYIIEEVLGLKFKISPLSFFQTNTLGAEKLYSIVMDFVGEADSKLIFDLYCGTGTIGQIAAAKNAKKVIGIELIEEAVKAANENAKLNNLDNCSFIAGDVAKVIQELHDKPDVIILDPPRPGVHPKALDYVIKFDAKKIVYVSCNPKTLMVDLRKLIESGYKVERVKGMDMFPMTGHLECVVGIRRKDTL</sequence>
<dbReference type="Gene3D" id="3.40.50.150">
    <property type="entry name" value="Vaccinia Virus protein VP39"/>
    <property type="match status" value="1"/>
</dbReference>
<dbReference type="eggNOG" id="COG2265">
    <property type="taxonomic scope" value="Bacteria"/>
</dbReference>
<dbReference type="PROSITE" id="PS01231">
    <property type="entry name" value="TRMA_2"/>
    <property type="match status" value="1"/>
</dbReference>
<accession>R4K3F2</accession>
<feature type="binding site" evidence="4">
    <location>
        <position position="286"/>
    </location>
    <ligand>
        <name>S-adenosyl-L-methionine</name>
        <dbReference type="ChEBI" id="CHEBI:59789"/>
    </ligand>
</feature>
<proteinExistence type="inferred from homology"/>
<dbReference type="SUPFAM" id="SSF50249">
    <property type="entry name" value="Nucleic acid-binding proteins"/>
    <property type="match status" value="1"/>
</dbReference>
<evidence type="ECO:0000256" key="4">
    <source>
        <dbReference type="PROSITE-ProRule" id="PRU01024"/>
    </source>
</evidence>
<dbReference type="STRING" id="86416.Clopa_2233"/>
<dbReference type="Proteomes" id="UP000013523">
    <property type="component" value="Chromosome"/>
</dbReference>
<evidence type="ECO:0000256" key="2">
    <source>
        <dbReference type="ARBA" id="ARBA00022679"/>
    </source>
</evidence>
<dbReference type="InterPro" id="IPR030391">
    <property type="entry name" value="MeTrfase_TrmA_CS"/>
</dbReference>
<organism evidence="7 8">
    <name type="scientific">Clostridium pasteurianum BC1</name>
    <dbReference type="NCBI Taxonomy" id="86416"/>
    <lineage>
        <taxon>Bacteria</taxon>
        <taxon>Bacillati</taxon>
        <taxon>Bacillota</taxon>
        <taxon>Clostridia</taxon>
        <taxon>Eubacteriales</taxon>
        <taxon>Clostridiaceae</taxon>
        <taxon>Clostridium</taxon>
    </lineage>
</organism>
<keyword evidence="1 4" id="KW-0489">Methyltransferase</keyword>
<comment type="similarity">
    <text evidence="4">Belongs to the class I-like SAM-binding methyltransferase superfamily. RNA M5U methyltransferase family.</text>
</comment>
<dbReference type="OrthoDB" id="9804590at2"/>
<reference evidence="7 8" key="1">
    <citation type="submission" date="2012-01" db="EMBL/GenBank/DDBJ databases">
        <title>Complete sequence of chromosome of Clostridium pasteurianum BC1.</title>
        <authorList>
            <consortium name="US DOE Joint Genome Institute"/>
            <person name="Lucas S."/>
            <person name="Han J."/>
            <person name="Lapidus A."/>
            <person name="Cheng J.-F."/>
            <person name="Goodwin L."/>
            <person name="Pitluck S."/>
            <person name="Peters L."/>
            <person name="Mikhailova N."/>
            <person name="Teshima H."/>
            <person name="Detter J.C."/>
            <person name="Han C."/>
            <person name="Tapia R."/>
            <person name="Land M."/>
            <person name="Hauser L."/>
            <person name="Kyrpides N."/>
            <person name="Ivanova N."/>
            <person name="Pagani I."/>
            <person name="Dunn J."/>
            <person name="Taghavi S."/>
            <person name="Francis A."/>
            <person name="van der Lelie D."/>
            <person name="Woyke T."/>
        </authorList>
    </citation>
    <scope>NUCLEOTIDE SEQUENCE [LARGE SCALE GENOMIC DNA]</scope>
    <source>
        <strain evidence="7 8">BC1</strain>
    </source>
</reference>
<dbReference type="AlphaFoldDB" id="R4K3F2"/>
<dbReference type="GO" id="GO:0070475">
    <property type="term" value="P:rRNA base methylation"/>
    <property type="evidence" value="ECO:0007669"/>
    <property type="project" value="TreeGrafter"/>
</dbReference>
<dbReference type="CDD" id="cd02440">
    <property type="entry name" value="AdoMet_MTases"/>
    <property type="match status" value="1"/>
</dbReference>
<evidence type="ECO:0000313" key="7">
    <source>
        <dbReference type="EMBL" id="AGK97108.1"/>
    </source>
</evidence>
<dbReference type="EMBL" id="CP003261">
    <property type="protein sequence ID" value="AGK97108.1"/>
    <property type="molecule type" value="Genomic_DNA"/>
</dbReference>
<dbReference type="InterPro" id="IPR012340">
    <property type="entry name" value="NA-bd_OB-fold"/>
</dbReference>
<dbReference type="PROSITE" id="PS01230">
    <property type="entry name" value="TRMA_1"/>
    <property type="match status" value="1"/>
</dbReference>
<dbReference type="KEGG" id="cpas:Clopa_2233"/>
<dbReference type="PANTHER" id="PTHR11061">
    <property type="entry name" value="RNA M5U METHYLTRANSFERASE"/>
    <property type="match status" value="1"/>
</dbReference>
<feature type="binding site" evidence="4">
    <location>
        <position position="337"/>
    </location>
    <ligand>
        <name>S-adenosyl-L-methionine</name>
        <dbReference type="ChEBI" id="CHEBI:59789"/>
    </ligand>
</feature>
<dbReference type="NCBIfam" id="TIGR00479">
    <property type="entry name" value="rumA"/>
    <property type="match status" value="1"/>
</dbReference>
<evidence type="ECO:0000313" key="8">
    <source>
        <dbReference type="Proteomes" id="UP000013523"/>
    </source>
</evidence>
<dbReference type="Pfam" id="PF05958">
    <property type="entry name" value="tRNA_U5-meth_tr"/>
    <property type="match status" value="1"/>
</dbReference>
<dbReference type="HOGENOM" id="CLU_014689_7_2_9"/>
<dbReference type="Gene3D" id="2.40.50.1070">
    <property type="match status" value="1"/>
</dbReference>
<protein>
    <submittedName>
        <fullName evidence="7">23S rRNA (Uracil-5-)-methyltransferase RumA</fullName>
    </submittedName>
</protein>
<keyword evidence="3 4" id="KW-0949">S-adenosyl-L-methionine</keyword>
<dbReference type="Gene3D" id="2.40.50.140">
    <property type="entry name" value="Nucleic acid-binding proteins"/>
    <property type="match status" value="1"/>
</dbReference>
<evidence type="ECO:0000256" key="3">
    <source>
        <dbReference type="ARBA" id="ARBA00022691"/>
    </source>
</evidence>
<feature type="active site" evidence="5">
    <location>
        <position position="409"/>
    </location>
</feature>
<keyword evidence="8" id="KW-1185">Reference proteome</keyword>
<evidence type="ECO:0000256" key="1">
    <source>
        <dbReference type="ARBA" id="ARBA00022603"/>
    </source>
</evidence>
<dbReference type="GO" id="GO:0070041">
    <property type="term" value="F:rRNA (uridine-C5-)-methyltransferase activity"/>
    <property type="evidence" value="ECO:0007669"/>
    <property type="project" value="TreeGrafter"/>
</dbReference>
<dbReference type="InterPro" id="IPR010280">
    <property type="entry name" value="U5_MeTrfase_fam"/>
</dbReference>
<evidence type="ECO:0000256" key="5">
    <source>
        <dbReference type="PROSITE-ProRule" id="PRU10015"/>
    </source>
</evidence>
<evidence type="ECO:0000259" key="6">
    <source>
        <dbReference type="PROSITE" id="PS50926"/>
    </source>
</evidence>
<dbReference type="SUPFAM" id="SSF53335">
    <property type="entry name" value="S-adenosyl-L-methionine-dependent methyltransferases"/>
    <property type="match status" value="1"/>
</dbReference>
<dbReference type="PROSITE" id="PS50926">
    <property type="entry name" value="TRAM"/>
    <property type="match status" value="1"/>
</dbReference>
<feature type="binding site" evidence="4">
    <location>
        <position position="382"/>
    </location>
    <ligand>
        <name>S-adenosyl-L-methionine</name>
        <dbReference type="ChEBI" id="CHEBI:59789"/>
    </ligand>
</feature>
<gene>
    <name evidence="7" type="ORF">Clopa_2233</name>
</gene>
<dbReference type="InterPro" id="IPR030390">
    <property type="entry name" value="MeTrfase_TrmA_AS"/>
</dbReference>
<feature type="binding site" evidence="4">
    <location>
        <position position="315"/>
    </location>
    <ligand>
        <name>S-adenosyl-L-methionine</name>
        <dbReference type="ChEBI" id="CHEBI:59789"/>
    </ligand>
</feature>
<keyword evidence="2 4" id="KW-0808">Transferase</keyword>
<dbReference type="InterPro" id="IPR002792">
    <property type="entry name" value="TRAM_dom"/>
</dbReference>
<feature type="domain" description="TRAM" evidence="6">
    <location>
        <begin position="1"/>
        <end position="58"/>
    </location>
</feature>
<dbReference type="PATRIC" id="fig|86416.3.peg.2210"/>
<dbReference type="RefSeq" id="WP_015615414.1">
    <property type="nucleotide sequence ID" value="NC_021182.1"/>
</dbReference>